<feature type="transmembrane region" description="Helical" evidence="13">
    <location>
        <begin position="899"/>
        <end position="923"/>
    </location>
</feature>
<comment type="subcellular location">
    <subcellularLocation>
        <location evidence="1">Cell membrane</location>
        <topology evidence="1">Multi-pass membrane protein</topology>
    </subcellularLocation>
</comment>
<evidence type="ECO:0000256" key="4">
    <source>
        <dbReference type="ARBA" id="ARBA00022676"/>
    </source>
</evidence>
<keyword evidence="4" id="KW-0328">Glycosyltransferase</keyword>
<dbReference type="OrthoDB" id="370884at2759"/>
<organism evidence="14 15">
    <name type="scientific">Salmo trutta</name>
    <name type="common">Brown trout</name>
    <dbReference type="NCBI Taxonomy" id="8032"/>
    <lineage>
        <taxon>Eukaryota</taxon>
        <taxon>Metazoa</taxon>
        <taxon>Chordata</taxon>
        <taxon>Craniata</taxon>
        <taxon>Vertebrata</taxon>
        <taxon>Euteleostomi</taxon>
        <taxon>Actinopterygii</taxon>
        <taxon>Neopterygii</taxon>
        <taxon>Teleostei</taxon>
        <taxon>Protacanthopterygii</taxon>
        <taxon>Salmoniformes</taxon>
        <taxon>Salmonidae</taxon>
        <taxon>Salmoninae</taxon>
        <taxon>Salmo</taxon>
    </lineage>
</organism>
<dbReference type="InParanoid" id="A0A674BSP3"/>
<evidence type="ECO:0000256" key="7">
    <source>
        <dbReference type="ARBA" id="ARBA00022989"/>
    </source>
</evidence>
<reference evidence="14" key="2">
    <citation type="submission" date="2025-09" db="UniProtKB">
        <authorList>
            <consortium name="Ensembl"/>
        </authorList>
    </citation>
    <scope>IDENTIFICATION</scope>
</reference>
<dbReference type="CDD" id="cd04190">
    <property type="entry name" value="Chitin_synth_C"/>
    <property type="match status" value="1"/>
</dbReference>
<keyword evidence="5" id="KW-0808">Transferase</keyword>
<proteinExistence type="inferred from homology"/>
<protein>
    <recommendedName>
        <fullName evidence="2">chitin synthase</fullName>
        <ecNumber evidence="2">2.4.1.16</ecNumber>
    </recommendedName>
</protein>
<name>A0A674BSP3_SALTR</name>
<keyword evidence="15" id="KW-1185">Reference proteome</keyword>
<feature type="transmembrane region" description="Helical" evidence="13">
    <location>
        <begin position="1169"/>
        <end position="1189"/>
    </location>
</feature>
<reference evidence="14" key="1">
    <citation type="submission" date="2025-08" db="UniProtKB">
        <authorList>
            <consortium name="Ensembl"/>
        </authorList>
    </citation>
    <scope>IDENTIFICATION</scope>
</reference>
<keyword evidence="6 13" id="KW-0812">Transmembrane</keyword>
<dbReference type="GeneTree" id="ENSGT00530000064569"/>
<keyword evidence="10" id="KW-0325">Glycoprotein</keyword>
<comment type="similarity">
    <text evidence="11">Belongs to the chitin synthase family. Class IV subfamily.</text>
</comment>
<evidence type="ECO:0000313" key="15">
    <source>
        <dbReference type="Proteomes" id="UP000472277"/>
    </source>
</evidence>
<feature type="transmembrane region" description="Helical" evidence="13">
    <location>
        <begin position="299"/>
        <end position="320"/>
    </location>
</feature>
<evidence type="ECO:0000256" key="5">
    <source>
        <dbReference type="ARBA" id="ARBA00022679"/>
    </source>
</evidence>
<dbReference type="OMA" id="HLWYLNV"/>
<dbReference type="PANTHER" id="PTHR22914">
    <property type="entry name" value="CHITIN SYNTHASE"/>
    <property type="match status" value="1"/>
</dbReference>
<feature type="transmembrane region" description="Helical" evidence="13">
    <location>
        <begin position="47"/>
        <end position="72"/>
    </location>
</feature>
<keyword evidence="7 13" id="KW-1133">Transmembrane helix</keyword>
<dbReference type="FunFam" id="3.90.550.10:FF:000139">
    <property type="entry name" value="Chitin synthase 8"/>
    <property type="match status" value="1"/>
</dbReference>
<feature type="transmembrane region" description="Helical" evidence="13">
    <location>
        <begin position="259"/>
        <end position="279"/>
    </location>
</feature>
<feature type="transmembrane region" description="Helical" evidence="13">
    <location>
        <begin position="929"/>
        <end position="950"/>
    </location>
</feature>
<evidence type="ECO:0000313" key="14">
    <source>
        <dbReference type="Ensembl" id="ENSSTUP00000074237.1"/>
    </source>
</evidence>
<feature type="transmembrane region" description="Helical" evidence="13">
    <location>
        <begin position="92"/>
        <end position="114"/>
    </location>
</feature>
<evidence type="ECO:0000256" key="9">
    <source>
        <dbReference type="ARBA" id="ARBA00023136"/>
    </source>
</evidence>
<dbReference type="GeneID" id="115175908"/>
<dbReference type="GO" id="GO:0006031">
    <property type="term" value="P:chitin biosynthetic process"/>
    <property type="evidence" value="ECO:0007669"/>
    <property type="project" value="TreeGrafter"/>
</dbReference>
<dbReference type="Ensembl" id="ENSSTUT00000078873.1">
    <property type="protein sequence ID" value="ENSSTUP00000074237.1"/>
    <property type="gene ID" value="ENSSTUG00000032547.1"/>
</dbReference>
<dbReference type="SUPFAM" id="SSF53448">
    <property type="entry name" value="Nucleotide-diphospho-sugar transferases"/>
    <property type="match status" value="1"/>
</dbReference>
<evidence type="ECO:0000256" key="1">
    <source>
        <dbReference type="ARBA" id="ARBA00004651"/>
    </source>
</evidence>
<feature type="transmembrane region" description="Helical" evidence="13">
    <location>
        <begin position="157"/>
        <end position="177"/>
    </location>
</feature>
<keyword evidence="8" id="KW-0175">Coiled coil</keyword>
<dbReference type="KEGG" id="stru:115175908"/>
<feature type="transmembrane region" description="Helical" evidence="13">
    <location>
        <begin position="332"/>
        <end position="355"/>
    </location>
</feature>
<dbReference type="GO" id="GO:0005886">
    <property type="term" value="C:plasma membrane"/>
    <property type="evidence" value="ECO:0007669"/>
    <property type="project" value="UniProtKB-SubCell"/>
</dbReference>
<accession>A0A674BSP3</accession>
<dbReference type="PANTHER" id="PTHR22914:SF42">
    <property type="entry name" value="CHITIN SYNTHASE"/>
    <property type="match status" value="1"/>
</dbReference>
<feature type="transmembrane region" description="Helical" evidence="13">
    <location>
        <begin position="957"/>
        <end position="981"/>
    </location>
</feature>
<feature type="transmembrane region" description="Helical" evidence="13">
    <location>
        <begin position="412"/>
        <end position="433"/>
    </location>
</feature>
<feature type="transmembrane region" description="Helical" evidence="13">
    <location>
        <begin position="189"/>
        <end position="209"/>
    </location>
</feature>
<evidence type="ECO:0000256" key="2">
    <source>
        <dbReference type="ARBA" id="ARBA00012543"/>
    </source>
</evidence>
<evidence type="ECO:0000256" key="3">
    <source>
        <dbReference type="ARBA" id="ARBA00022475"/>
    </source>
</evidence>
<keyword evidence="9 13" id="KW-0472">Membrane</keyword>
<dbReference type="RefSeq" id="XP_029591399.1">
    <property type="nucleotide sequence ID" value="XM_029735539.1"/>
</dbReference>
<dbReference type="Pfam" id="PF03142">
    <property type="entry name" value="Chitin_synth_2"/>
    <property type="match status" value="1"/>
</dbReference>
<gene>
    <name evidence="14" type="primary">LOC115175908</name>
</gene>
<feature type="transmembrane region" description="Helical" evidence="13">
    <location>
        <begin position="837"/>
        <end position="867"/>
    </location>
</feature>
<sequence>MHTNSTNTDRMNMDKEHVIRRSWDVGKDVPVIQNEQTSQKLVKLLQWLSFFIVALLVFALAIFSKGSFLLLITLSSNATYTVPADQKPCALLSVSCAVIAPSVLLLIKSLWKLFFKDSKKPSKETVLWVLCVEFLVSLGTAVLTIVTMPFFGIVTNVMMLNSISILSSIFQVAAQCIARETKQFIVPPIISLVLIVSGYVLFILSYLLLKEDRGMNVWIGLAIVGTIFVSLNWWENYSTLFNNRFLNSISEDIARSRNVVSILSSLVRILVTAAVVGAYVPLSGRVWSSVTSVPGDVGLVILILVAIQIVSSALCHWFVVVACKMHVMRRSFLLPMYLASLGVLAAFVAPVIIFFQNSSDPRGANYTITEYCHDITYGRGLSSDTVWFERLVRDITHTLCPQDMTDLTEMGLLGGSALCWWLGWILCTMYIWFLQLQRIERTQNLFVRRMYEGAFLEQSMLLNTRFEIQRKKKCHRQTDPVRVYLCATMWHENNDEMMKMIISMFRLDKYRPRNESNDDVSFESHIYFDDAFKDVNGSKERHVNEYAEDLVDVIRVVYNNFNEEDSCIFRESPPLPCQRILHTPYGGRLEYTLPYGNLLMVHFKDKLLIRHKKRWSQIMYLYYILGWRLTRKYFKKFDQGEDESELKKKMMKEKDNTYLLALDGDTDFQPSAVMLLIDRLKRYPRVAAACGRIHPTGTGPMVWYQKFEYAVGHWLQKTAEHVFGSVLCSPGCFSLFRGAALMDDNVMKRYTTKATEASHYIQYDQGEDRWLCTLLLQQGWRVEYNAASDAYTNAPQDFKEFYNQRRRWGPSTMANTIDLLGSGSLTSQRNSSISKPFILYQILSMAASILGPATICLMISGSLSFILDINPNVALVLATVPPVVYLLVCFKLKSDTQIAIAAVMSVLYAFLMIGTALSIVGAMVEQQTIWTPSGLFLISLVLLNIITAAFHPKEFHLVVYGLLYFISIPSGYLLLTIYSMVNMNNVSWGTRETGVQVAAPPTKAITQRILQAKCCKFLCWDSGKVADQNGQVPETVVLANEPKVNPNLTSEDNNRNVEFRSHQSTEQNWVTQLQNKSYDFPLNEDFLGKGEEDFWRKLQKLYLEPLAEDKEKQKKITNDLKELRNKATFSFFICNAMWLVATFTLQAIGSSVTIRIPKSNLNLTQTKEYLFIDPVGLMFLLGFASLLLIQFFAMFYHRIYTLIHFVAFVNTESKSARRQPDDDMQIPDMLEKELKYDKYFDTFLSIENPAAIEQHNQETPV</sequence>
<evidence type="ECO:0000256" key="11">
    <source>
        <dbReference type="ARBA" id="ARBA00046329"/>
    </source>
</evidence>
<dbReference type="GO" id="GO:0004100">
    <property type="term" value="F:chitin synthase activity"/>
    <property type="evidence" value="ECO:0007669"/>
    <property type="project" value="UniProtKB-EC"/>
</dbReference>
<dbReference type="InterPro" id="IPR029044">
    <property type="entry name" value="Nucleotide-diphossugar_trans"/>
</dbReference>
<dbReference type="InterPro" id="IPR004835">
    <property type="entry name" value="Chitin_synth"/>
</dbReference>
<comment type="catalytic activity">
    <reaction evidence="12">
        <text>[(1-&gt;4)-N-acetyl-beta-D-glucosaminyl](n) + UDP-N-acetyl-alpha-D-glucosamine = [(1-&gt;4)-N-acetyl-beta-D-glucosaminyl](n+1) + UDP + H(+)</text>
        <dbReference type="Rhea" id="RHEA:16637"/>
        <dbReference type="Rhea" id="RHEA-COMP:9593"/>
        <dbReference type="Rhea" id="RHEA-COMP:9595"/>
        <dbReference type="ChEBI" id="CHEBI:15378"/>
        <dbReference type="ChEBI" id="CHEBI:17029"/>
        <dbReference type="ChEBI" id="CHEBI:57705"/>
        <dbReference type="ChEBI" id="CHEBI:58223"/>
        <dbReference type="EC" id="2.4.1.16"/>
    </reaction>
</comment>
<feature type="transmembrane region" description="Helical" evidence="13">
    <location>
        <begin position="1129"/>
        <end position="1148"/>
    </location>
</feature>
<evidence type="ECO:0000256" key="8">
    <source>
        <dbReference type="ARBA" id="ARBA00023054"/>
    </source>
</evidence>
<dbReference type="EC" id="2.4.1.16" evidence="2"/>
<evidence type="ECO:0000256" key="10">
    <source>
        <dbReference type="ARBA" id="ARBA00023180"/>
    </source>
</evidence>
<evidence type="ECO:0000256" key="6">
    <source>
        <dbReference type="ARBA" id="ARBA00022692"/>
    </source>
</evidence>
<dbReference type="Proteomes" id="UP000472277">
    <property type="component" value="Chromosome 36"/>
</dbReference>
<evidence type="ECO:0000256" key="13">
    <source>
        <dbReference type="SAM" id="Phobius"/>
    </source>
</evidence>
<feature type="transmembrane region" description="Helical" evidence="13">
    <location>
        <begin position="126"/>
        <end position="151"/>
    </location>
</feature>
<keyword evidence="3" id="KW-1003">Cell membrane</keyword>
<feature type="transmembrane region" description="Helical" evidence="13">
    <location>
        <begin position="215"/>
        <end position="234"/>
    </location>
</feature>
<dbReference type="AlphaFoldDB" id="A0A674BSP3"/>
<evidence type="ECO:0000256" key="12">
    <source>
        <dbReference type="ARBA" id="ARBA00048014"/>
    </source>
</evidence>